<feature type="transmembrane region" description="Helical" evidence="5">
    <location>
        <begin position="87"/>
        <end position="113"/>
    </location>
</feature>
<keyword evidence="8" id="KW-1185">Reference proteome</keyword>
<evidence type="ECO:0000259" key="6">
    <source>
        <dbReference type="PROSITE" id="PS50850"/>
    </source>
</evidence>
<dbReference type="EMBL" id="CP046172">
    <property type="protein sequence ID" value="QIS16758.1"/>
    <property type="molecule type" value="Genomic_DNA"/>
</dbReference>
<feature type="transmembrane region" description="Helical" evidence="5">
    <location>
        <begin position="491"/>
        <end position="508"/>
    </location>
</feature>
<feature type="transmembrane region" description="Helical" evidence="5">
    <location>
        <begin position="314"/>
        <end position="332"/>
    </location>
</feature>
<keyword evidence="2 5" id="KW-0812">Transmembrane</keyword>
<feature type="transmembrane region" description="Helical" evidence="5">
    <location>
        <begin position="364"/>
        <end position="385"/>
    </location>
</feature>
<evidence type="ECO:0000256" key="1">
    <source>
        <dbReference type="ARBA" id="ARBA00004651"/>
    </source>
</evidence>
<feature type="transmembrane region" description="Helical" evidence="5">
    <location>
        <begin position="119"/>
        <end position="138"/>
    </location>
</feature>
<feature type="transmembrane region" description="Helical" evidence="5">
    <location>
        <begin position="20"/>
        <end position="42"/>
    </location>
</feature>
<feature type="transmembrane region" description="Helical" evidence="5">
    <location>
        <begin position="62"/>
        <end position="80"/>
    </location>
</feature>
<sequence>MALIVTTPVTELDRSYRRRWAALGVLCLSLLIVVMANTSLIVAAPDMYRDLALTSQNLQWVIDAYTIPYAALMLVMGAVGDKYSRRAMLLLGLGLFAGGAVLGATAHTVGLVIAARATMGTAAAMIMPATLSLLVATFPKRERALAITVWTATSGLAIAAGPLLAGALLTEHGWASTFLINVPIALVAIGAALVLVPPSRADIEHRLDLAGGALSVLGLAALVYAIIEGPRNGWHLPVLGACLVAVLALAGFVGWELHHPNPMLDIRRFRDRAFAGANLAVLLFFLSAFGAIYYVAQHLQFVLGLDPLATGLRLLPLAGAVFAGAALTGVLAPRLGLRTVVVGGMLLGVAALASMIAVDARSGYGSFVTPLILLGLAVGLSVSPCTDTIMGAFPERLLGVGGAVNDTGIELGGTLGIAILGSLLSSSYRSQIEPAVSGKLPPQAVAAVQDSVAGAQVVAERLGAVGLSQSAQNLTAAADAAFAHAVSHTSLIATIVLAVGTVAVGALLPRRM</sequence>
<dbReference type="KEGG" id="nah:F5544_44775"/>
<dbReference type="PROSITE" id="PS50850">
    <property type="entry name" value="MFS"/>
    <property type="match status" value="1"/>
</dbReference>
<dbReference type="GO" id="GO:0005886">
    <property type="term" value="C:plasma membrane"/>
    <property type="evidence" value="ECO:0007669"/>
    <property type="project" value="UniProtKB-SubCell"/>
</dbReference>
<evidence type="ECO:0000256" key="3">
    <source>
        <dbReference type="ARBA" id="ARBA00022989"/>
    </source>
</evidence>
<dbReference type="Gene3D" id="1.20.1250.20">
    <property type="entry name" value="MFS general substrate transporter like domains"/>
    <property type="match status" value="2"/>
</dbReference>
<dbReference type="AlphaFoldDB" id="A0A6G9YU64"/>
<dbReference type="PANTHER" id="PTHR42718:SF42">
    <property type="entry name" value="EXPORT PROTEIN"/>
    <property type="match status" value="1"/>
</dbReference>
<evidence type="ECO:0000256" key="2">
    <source>
        <dbReference type="ARBA" id="ARBA00022692"/>
    </source>
</evidence>
<feature type="transmembrane region" description="Helical" evidence="5">
    <location>
        <begin position="145"/>
        <end position="168"/>
    </location>
</feature>
<feature type="transmembrane region" description="Helical" evidence="5">
    <location>
        <begin position="233"/>
        <end position="253"/>
    </location>
</feature>
<keyword evidence="4 5" id="KW-0472">Membrane</keyword>
<dbReference type="PANTHER" id="PTHR42718">
    <property type="entry name" value="MAJOR FACILITATOR SUPERFAMILY MULTIDRUG TRANSPORTER MFSC"/>
    <property type="match status" value="1"/>
</dbReference>
<accession>A0A6G9YU64</accession>
<dbReference type="RefSeq" id="WP_167478774.1">
    <property type="nucleotide sequence ID" value="NZ_CP046172.1"/>
</dbReference>
<name>A0A6G9YU64_9NOCA</name>
<evidence type="ECO:0000313" key="8">
    <source>
        <dbReference type="Proteomes" id="UP000503540"/>
    </source>
</evidence>
<dbReference type="InterPro" id="IPR036259">
    <property type="entry name" value="MFS_trans_sf"/>
</dbReference>
<feature type="transmembrane region" description="Helical" evidence="5">
    <location>
        <begin position="273"/>
        <end position="294"/>
    </location>
</feature>
<comment type="subcellular location">
    <subcellularLocation>
        <location evidence="1">Cell membrane</location>
        <topology evidence="1">Multi-pass membrane protein</topology>
    </subcellularLocation>
</comment>
<organism evidence="7 8">
    <name type="scientific">Nocardia arthritidis</name>
    <dbReference type="NCBI Taxonomy" id="228602"/>
    <lineage>
        <taxon>Bacteria</taxon>
        <taxon>Bacillati</taxon>
        <taxon>Actinomycetota</taxon>
        <taxon>Actinomycetes</taxon>
        <taxon>Mycobacteriales</taxon>
        <taxon>Nocardiaceae</taxon>
        <taxon>Nocardia</taxon>
    </lineage>
</organism>
<dbReference type="SUPFAM" id="SSF103473">
    <property type="entry name" value="MFS general substrate transporter"/>
    <property type="match status" value="1"/>
</dbReference>
<evidence type="ECO:0000256" key="5">
    <source>
        <dbReference type="SAM" id="Phobius"/>
    </source>
</evidence>
<evidence type="ECO:0000256" key="4">
    <source>
        <dbReference type="ARBA" id="ARBA00023136"/>
    </source>
</evidence>
<feature type="transmembrane region" description="Helical" evidence="5">
    <location>
        <begin position="174"/>
        <end position="195"/>
    </location>
</feature>
<proteinExistence type="predicted"/>
<dbReference type="CDD" id="cd17321">
    <property type="entry name" value="MFS_MMR_MDR_like"/>
    <property type="match status" value="1"/>
</dbReference>
<evidence type="ECO:0000313" key="7">
    <source>
        <dbReference type="EMBL" id="QIS16758.1"/>
    </source>
</evidence>
<dbReference type="Pfam" id="PF07690">
    <property type="entry name" value="MFS_1"/>
    <property type="match status" value="1"/>
</dbReference>
<gene>
    <name evidence="7" type="ORF">F5544_44775</name>
</gene>
<feature type="transmembrane region" description="Helical" evidence="5">
    <location>
        <begin position="397"/>
        <end position="420"/>
    </location>
</feature>
<dbReference type="InterPro" id="IPR011701">
    <property type="entry name" value="MFS"/>
</dbReference>
<feature type="transmembrane region" description="Helical" evidence="5">
    <location>
        <begin position="207"/>
        <end position="227"/>
    </location>
</feature>
<feature type="transmembrane region" description="Helical" evidence="5">
    <location>
        <begin position="339"/>
        <end position="358"/>
    </location>
</feature>
<dbReference type="GO" id="GO:0022857">
    <property type="term" value="F:transmembrane transporter activity"/>
    <property type="evidence" value="ECO:0007669"/>
    <property type="project" value="InterPro"/>
</dbReference>
<protein>
    <submittedName>
        <fullName evidence="7">MFS transporter</fullName>
    </submittedName>
</protein>
<dbReference type="Proteomes" id="UP000503540">
    <property type="component" value="Chromosome"/>
</dbReference>
<feature type="domain" description="Major facilitator superfamily (MFS) profile" evidence="6">
    <location>
        <begin position="22"/>
        <end position="512"/>
    </location>
</feature>
<dbReference type="InterPro" id="IPR020846">
    <property type="entry name" value="MFS_dom"/>
</dbReference>
<keyword evidence="3 5" id="KW-1133">Transmembrane helix</keyword>
<reference evidence="7 8" key="1">
    <citation type="journal article" date="2019" name="ACS Chem. Biol.">
        <title>Identification and Mobilization of a Cryptic Antibiotic Biosynthesis Gene Locus from a Human-Pathogenic Nocardia Isolate.</title>
        <authorList>
            <person name="Herisse M."/>
            <person name="Ishida K."/>
            <person name="Porter J.L."/>
            <person name="Howden B."/>
            <person name="Hertweck C."/>
            <person name="Stinear T.P."/>
            <person name="Pidot S.J."/>
        </authorList>
    </citation>
    <scope>NUCLEOTIDE SEQUENCE [LARGE SCALE GENOMIC DNA]</scope>
    <source>
        <strain evidence="7 8">AUSMDU00012717</strain>
    </source>
</reference>